<organism evidence="2">
    <name type="scientific">Leptosphaeria maculans (strain JN3 / isolate v23.1.3 / race Av1-4-5-6-7-8)</name>
    <name type="common">Blackleg fungus</name>
    <name type="synonym">Phoma lingam</name>
    <dbReference type="NCBI Taxonomy" id="985895"/>
    <lineage>
        <taxon>Eukaryota</taxon>
        <taxon>Fungi</taxon>
        <taxon>Dikarya</taxon>
        <taxon>Ascomycota</taxon>
        <taxon>Pezizomycotina</taxon>
        <taxon>Dothideomycetes</taxon>
        <taxon>Pleosporomycetidae</taxon>
        <taxon>Pleosporales</taxon>
        <taxon>Pleosporineae</taxon>
        <taxon>Leptosphaeriaceae</taxon>
        <taxon>Plenodomus</taxon>
        <taxon>Plenodomus lingam/Leptosphaeria maculans species complex</taxon>
    </lineage>
</organism>
<name>E5A144_LEPMJ</name>
<evidence type="ECO:0000313" key="2">
    <source>
        <dbReference type="Proteomes" id="UP000002668"/>
    </source>
</evidence>
<dbReference type="VEuPathDB" id="FungiDB:LEMA_uP106310.1"/>
<dbReference type="AlphaFoldDB" id="E5A144"/>
<gene>
    <name evidence="1" type="ORF">LEMA_uP106310.1</name>
</gene>
<sequence>MSTTPAWTLTPVIKDPSCTSLPPQTRWLTTRQHNFHNKPDAMRRLGAASVEMGLRTVASKGFFGKSAVGADGVRRVWTEGA</sequence>
<dbReference type="EMBL" id="FP929131">
    <property type="protein sequence ID" value="CBX97500.1"/>
    <property type="molecule type" value="Genomic_DNA"/>
</dbReference>
<dbReference type="GeneID" id="13280844"/>
<proteinExistence type="predicted"/>
<dbReference type="RefSeq" id="XP_003840979.1">
    <property type="nucleotide sequence ID" value="XM_003840931.1"/>
</dbReference>
<evidence type="ECO:0000313" key="1">
    <source>
        <dbReference type="EMBL" id="CBX97500.1"/>
    </source>
</evidence>
<reference evidence="2" key="1">
    <citation type="journal article" date="2011" name="Nat. Commun.">
        <title>Effector diversification within compartments of the Leptosphaeria maculans genome affected by Repeat-Induced Point mutations.</title>
        <authorList>
            <person name="Rouxel T."/>
            <person name="Grandaubert J."/>
            <person name="Hane J.K."/>
            <person name="Hoede C."/>
            <person name="van de Wouw A.P."/>
            <person name="Couloux A."/>
            <person name="Dominguez V."/>
            <person name="Anthouard V."/>
            <person name="Bally P."/>
            <person name="Bourras S."/>
            <person name="Cozijnsen A.J."/>
            <person name="Ciuffetti L.M."/>
            <person name="Degrave A."/>
            <person name="Dilmaghani A."/>
            <person name="Duret L."/>
            <person name="Fudal I."/>
            <person name="Goodwin S.B."/>
            <person name="Gout L."/>
            <person name="Glaser N."/>
            <person name="Linglin J."/>
            <person name="Kema G.H.J."/>
            <person name="Lapalu N."/>
            <person name="Lawrence C.B."/>
            <person name="May K."/>
            <person name="Meyer M."/>
            <person name="Ollivier B."/>
            <person name="Poulain J."/>
            <person name="Schoch C.L."/>
            <person name="Simon A."/>
            <person name="Spatafora J.W."/>
            <person name="Stachowiak A."/>
            <person name="Turgeon B.G."/>
            <person name="Tyler B.M."/>
            <person name="Vincent D."/>
            <person name="Weissenbach J."/>
            <person name="Amselem J."/>
            <person name="Quesneville H."/>
            <person name="Oliver R.P."/>
            <person name="Wincker P."/>
            <person name="Balesdent M.-H."/>
            <person name="Howlett B.J."/>
        </authorList>
    </citation>
    <scope>NUCLEOTIDE SEQUENCE [LARGE SCALE GENOMIC DNA]</scope>
    <source>
        <strain evidence="2">JN3 / isolate v23.1.3 / race Av1-4-5-6-7-8</strain>
    </source>
</reference>
<dbReference type="Proteomes" id="UP000002668">
    <property type="component" value="Genome"/>
</dbReference>
<accession>E5A144</accession>
<dbReference type="InParanoid" id="E5A144"/>
<protein>
    <submittedName>
        <fullName evidence="1">Predicted protein</fullName>
    </submittedName>
</protein>
<dbReference type="HOGENOM" id="CLU_2574309_0_0_1"/>
<keyword evidence="2" id="KW-1185">Reference proteome</keyword>